<feature type="compositionally biased region" description="Polar residues" evidence="1">
    <location>
        <begin position="551"/>
        <end position="573"/>
    </location>
</feature>
<gene>
    <name evidence="2" type="ORF">CCAP1982_LOCUS5607</name>
</gene>
<dbReference type="AlphaFoldDB" id="A0A811UGD5"/>
<dbReference type="Proteomes" id="UP000606786">
    <property type="component" value="Unassembled WGS sequence"/>
</dbReference>
<keyword evidence="3" id="KW-1185">Reference proteome</keyword>
<proteinExistence type="predicted"/>
<sequence length="605" mass="67136">MHSSATVHAAHTFRDSKGSRVRRSLTTICVEIKPSRQQEEPYLLCKGANQPEYEQPHPLTNAARSNFQNNFNPNMMFVPDFQQIKNNHVSQELFPRYLQNFQQHQSTLDSAKHNLPYVNPTVNNEHPQLNGHKPAVTTTFLPLYGGSINGNQHKNLQRVNAPPFVAPNFDNSNEFNSRISTAQQQTFQPAFNTNMPPIIIPTATPAVPMALIPDNQVQELKEPTVELSRRNVLANTFTLPTAEVSSQESTYAQPPSPTSKLHALPYADDPVMQQFYSIQREPSMVTSTHREDLFGVPNVHRYIETLPPASNHAGHMNIPRSCTVENQCNNFQNEAISVSVAPTYNYCNTLPSVPAYTTFPPIIIALPAYNAMPAAVTTGASPPYYRPFSTTNTNPSHENFIRDNMCTYLPQPTEMVGLPIQPFINNLQRSLFPNFNMMPRLTAGLLGSARKMLPVFHNTPNAFRPTEPITGISNPNTLLNAPQSMPMESTSSMNNLNLAQTKGLEHNGAAHWSNVQSTTVPMPTDIVEPSVIVASSQEDSSTPQHDEKESSATPSSLAAPQTDPTSDLKTISPTEASETSAESTKKILTIIEKARRLQMRHKIEE</sequence>
<accession>A0A811UGD5</accession>
<feature type="region of interest" description="Disordered" evidence="1">
    <location>
        <begin position="534"/>
        <end position="585"/>
    </location>
</feature>
<evidence type="ECO:0000313" key="3">
    <source>
        <dbReference type="Proteomes" id="UP000606786"/>
    </source>
</evidence>
<dbReference type="EMBL" id="CAJHJT010000012">
    <property type="protein sequence ID" value="CAD6996937.1"/>
    <property type="molecule type" value="Genomic_DNA"/>
</dbReference>
<evidence type="ECO:0000313" key="2">
    <source>
        <dbReference type="EMBL" id="CAD6996937.1"/>
    </source>
</evidence>
<comment type="caution">
    <text evidence="2">The sequence shown here is derived from an EMBL/GenBank/DDBJ whole genome shotgun (WGS) entry which is preliminary data.</text>
</comment>
<reference evidence="2" key="1">
    <citation type="submission" date="2020-11" db="EMBL/GenBank/DDBJ databases">
        <authorList>
            <person name="Whitehead M."/>
        </authorList>
    </citation>
    <scope>NUCLEOTIDE SEQUENCE</scope>
    <source>
        <strain evidence="2">EGII</strain>
    </source>
</reference>
<dbReference type="OrthoDB" id="8070518at2759"/>
<organism evidence="2 3">
    <name type="scientific">Ceratitis capitata</name>
    <name type="common">Mediterranean fruit fly</name>
    <name type="synonym">Tephritis capitata</name>
    <dbReference type="NCBI Taxonomy" id="7213"/>
    <lineage>
        <taxon>Eukaryota</taxon>
        <taxon>Metazoa</taxon>
        <taxon>Ecdysozoa</taxon>
        <taxon>Arthropoda</taxon>
        <taxon>Hexapoda</taxon>
        <taxon>Insecta</taxon>
        <taxon>Pterygota</taxon>
        <taxon>Neoptera</taxon>
        <taxon>Endopterygota</taxon>
        <taxon>Diptera</taxon>
        <taxon>Brachycera</taxon>
        <taxon>Muscomorpha</taxon>
        <taxon>Tephritoidea</taxon>
        <taxon>Tephritidae</taxon>
        <taxon>Ceratitis</taxon>
        <taxon>Ceratitis</taxon>
    </lineage>
</organism>
<feature type="compositionally biased region" description="Polar residues" evidence="1">
    <location>
        <begin position="534"/>
        <end position="543"/>
    </location>
</feature>
<protein>
    <submittedName>
        <fullName evidence="2">(Mediterranean fruit fly) hypothetical protein</fullName>
    </submittedName>
</protein>
<name>A0A811UGD5_CERCA</name>
<evidence type="ECO:0000256" key="1">
    <source>
        <dbReference type="SAM" id="MobiDB-lite"/>
    </source>
</evidence>